<dbReference type="EMBL" id="JASCZI010030641">
    <property type="protein sequence ID" value="MED6124060.1"/>
    <property type="molecule type" value="Genomic_DNA"/>
</dbReference>
<dbReference type="Proteomes" id="UP001341840">
    <property type="component" value="Unassembled WGS sequence"/>
</dbReference>
<evidence type="ECO:0000313" key="2">
    <source>
        <dbReference type="EMBL" id="MED6124060.1"/>
    </source>
</evidence>
<evidence type="ECO:0000256" key="1">
    <source>
        <dbReference type="SAM" id="MobiDB-lite"/>
    </source>
</evidence>
<protein>
    <submittedName>
        <fullName evidence="2">Uncharacterized protein</fullName>
    </submittedName>
</protein>
<feature type="region of interest" description="Disordered" evidence="1">
    <location>
        <begin position="1"/>
        <end position="29"/>
    </location>
</feature>
<gene>
    <name evidence="2" type="ORF">PIB30_055473</name>
</gene>
<comment type="caution">
    <text evidence="2">The sequence shown here is derived from an EMBL/GenBank/DDBJ whole genome shotgun (WGS) entry which is preliminary data.</text>
</comment>
<proteinExistence type="predicted"/>
<accession>A0ABU6RJG1</accession>
<feature type="region of interest" description="Disordered" evidence="1">
    <location>
        <begin position="108"/>
        <end position="138"/>
    </location>
</feature>
<name>A0ABU6RJG1_9FABA</name>
<sequence length="373" mass="40362">MATPTKVPSATVVLSSENDATSNGATDSISSFTADSQAMKSSDGKASPCTNLGILNEAAKKVAGSRREMRRRMRGFHRELSDIRSFMQKQDKINTDSTLGPVNSPIVDSSSPAAVQSGAKVASPSVPKGNPGRPPLKTYKRRRVTHKSDWKRDCVFYFTRSNNRKGKLSLSKGSCSAKKGKRALFATHNKAVCIPPLEKDYVSSSSHRCWMYMESQNFLQVHRPDTSRWASEIGSDVPAGMPLTFTPTDDMQIVGLDLAAAAYVFKPQGDQERVSDTLFLSFGAVPTPRRGVWRLGIKTGCLAIADGRLGVILGADSGLPGCDSVRRALILGVQLFCCNFPRVVSGSNQLSTIDIYIPNRSPGCKLSKAIGIR</sequence>
<evidence type="ECO:0000313" key="3">
    <source>
        <dbReference type="Proteomes" id="UP001341840"/>
    </source>
</evidence>
<organism evidence="2 3">
    <name type="scientific">Stylosanthes scabra</name>
    <dbReference type="NCBI Taxonomy" id="79078"/>
    <lineage>
        <taxon>Eukaryota</taxon>
        <taxon>Viridiplantae</taxon>
        <taxon>Streptophyta</taxon>
        <taxon>Embryophyta</taxon>
        <taxon>Tracheophyta</taxon>
        <taxon>Spermatophyta</taxon>
        <taxon>Magnoliopsida</taxon>
        <taxon>eudicotyledons</taxon>
        <taxon>Gunneridae</taxon>
        <taxon>Pentapetalae</taxon>
        <taxon>rosids</taxon>
        <taxon>fabids</taxon>
        <taxon>Fabales</taxon>
        <taxon>Fabaceae</taxon>
        <taxon>Papilionoideae</taxon>
        <taxon>50 kb inversion clade</taxon>
        <taxon>dalbergioids sensu lato</taxon>
        <taxon>Dalbergieae</taxon>
        <taxon>Pterocarpus clade</taxon>
        <taxon>Stylosanthes</taxon>
    </lineage>
</organism>
<keyword evidence="3" id="KW-1185">Reference proteome</keyword>
<reference evidence="2 3" key="1">
    <citation type="journal article" date="2023" name="Plants (Basel)">
        <title>Bridging the Gap: Combining Genomics and Transcriptomics Approaches to Understand Stylosanthes scabra, an Orphan Legume from the Brazilian Caatinga.</title>
        <authorList>
            <person name="Ferreira-Neto J.R.C."/>
            <person name="da Silva M.D."/>
            <person name="Binneck E."/>
            <person name="de Melo N.F."/>
            <person name="da Silva R.H."/>
            <person name="de Melo A.L.T.M."/>
            <person name="Pandolfi V."/>
            <person name="Bustamante F.O."/>
            <person name="Brasileiro-Vidal A.C."/>
            <person name="Benko-Iseppon A.M."/>
        </authorList>
    </citation>
    <scope>NUCLEOTIDE SEQUENCE [LARGE SCALE GENOMIC DNA]</scope>
    <source>
        <tissue evidence="2">Leaves</tissue>
    </source>
</reference>